<keyword evidence="7 8" id="KW-0472">Membrane</keyword>
<evidence type="ECO:0000256" key="6">
    <source>
        <dbReference type="ARBA" id="ARBA00022989"/>
    </source>
</evidence>
<feature type="transmembrane region" description="Helical" evidence="8">
    <location>
        <begin position="170"/>
        <end position="192"/>
    </location>
</feature>
<dbReference type="GO" id="GO:0005886">
    <property type="term" value="C:plasma membrane"/>
    <property type="evidence" value="ECO:0007669"/>
    <property type="project" value="UniProtKB-SubCell"/>
</dbReference>
<keyword evidence="10" id="KW-1185">Reference proteome</keyword>
<dbReference type="InterPro" id="IPR001851">
    <property type="entry name" value="ABC_transp_permease"/>
</dbReference>
<evidence type="ECO:0000256" key="8">
    <source>
        <dbReference type="SAM" id="Phobius"/>
    </source>
</evidence>
<dbReference type="CDD" id="cd06579">
    <property type="entry name" value="TM_PBP1_transp_AraH_like"/>
    <property type="match status" value="1"/>
</dbReference>
<comment type="caution">
    <text evidence="9">The sequence shown here is derived from an EMBL/GenBank/DDBJ whole genome shotgun (WGS) entry which is preliminary data.</text>
</comment>
<feature type="transmembrane region" description="Helical" evidence="8">
    <location>
        <begin position="24"/>
        <end position="44"/>
    </location>
</feature>
<keyword evidence="5 8" id="KW-0812">Transmembrane</keyword>
<sequence length="337" mass="34752">MAVKTTEGWVSERLRRMVATPHELHATSIRGGTLVLIIVAVLFVPHFAEFGNLQSIMYSLAAVGIGAVGMALVTLSGNLFMLSMGATAAFSTVVFASLISLGLLPTMLLVVAAGTLIGLIQGVLIGAADTNPIITTIAAASMITGFGVLWTGGITVVGHGQATWLGFGRVFGLIPNQILVMLIFAGIAGFVMQKTRLGREIRLIGMQRDVARVAGLRLIAATMFCYGFAGAAAALAGSLIASSSAQGNLTYGIDLDFNAIAAVLVGGVSIRGGRGRVGDAVVGAMFLSIIGNVLLVSGVSYEYQLVVKGAVVLASVIIGALLGQWAPRLRRRVGAAR</sequence>
<dbReference type="PANTHER" id="PTHR32196">
    <property type="entry name" value="ABC TRANSPORTER PERMEASE PROTEIN YPHD-RELATED-RELATED"/>
    <property type="match status" value="1"/>
</dbReference>
<evidence type="ECO:0000256" key="5">
    <source>
        <dbReference type="ARBA" id="ARBA00022692"/>
    </source>
</evidence>
<evidence type="ECO:0000313" key="9">
    <source>
        <dbReference type="EMBL" id="MCB8883575.1"/>
    </source>
</evidence>
<proteinExistence type="predicted"/>
<accession>A0A964E6C5</accession>
<feature type="transmembrane region" description="Helical" evidence="8">
    <location>
        <begin position="305"/>
        <end position="323"/>
    </location>
</feature>
<evidence type="ECO:0000256" key="2">
    <source>
        <dbReference type="ARBA" id="ARBA00022448"/>
    </source>
</evidence>
<dbReference type="GO" id="GO:0022857">
    <property type="term" value="F:transmembrane transporter activity"/>
    <property type="evidence" value="ECO:0007669"/>
    <property type="project" value="InterPro"/>
</dbReference>
<feature type="transmembrane region" description="Helical" evidence="8">
    <location>
        <begin position="133"/>
        <end position="158"/>
    </location>
</feature>
<organism evidence="9 10">
    <name type="scientific">Acidisoma cellulosilyticum</name>
    <dbReference type="NCBI Taxonomy" id="2802395"/>
    <lineage>
        <taxon>Bacteria</taxon>
        <taxon>Pseudomonadati</taxon>
        <taxon>Pseudomonadota</taxon>
        <taxon>Alphaproteobacteria</taxon>
        <taxon>Acetobacterales</taxon>
        <taxon>Acidocellaceae</taxon>
        <taxon>Acidisoma</taxon>
    </lineage>
</organism>
<dbReference type="RefSeq" id="WP_227310232.1">
    <property type="nucleotide sequence ID" value="NZ_JAESVA010000014.1"/>
</dbReference>
<dbReference type="AlphaFoldDB" id="A0A964E6C5"/>
<dbReference type="PANTHER" id="PTHR32196:SF21">
    <property type="entry name" value="ABC TRANSPORTER PERMEASE PROTEIN YPHD-RELATED"/>
    <property type="match status" value="1"/>
</dbReference>
<feature type="transmembrane region" description="Helical" evidence="8">
    <location>
        <begin position="56"/>
        <end position="75"/>
    </location>
</feature>
<reference evidence="9 10" key="1">
    <citation type="journal article" date="2021" name="Microorganisms">
        <title>Acidisoma silvae sp. nov. and Acidisomacellulosilytica sp. nov., Two Acidophilic Bacteria Isolated from Decaying Wood, Hydrolyzing Cellulose and Producing Poly-3-hydroxybutyrate.</title>
        <authorList>
            <person name="Mieszkin S."/>
            <person name="Pouder E."/>
            <person name="Uroz S."/>
            <person name="Simon-Colin C."/>
            <person name="Alain K."/>
        </authorList>
    </citation>
    <scope>NUCLEOTIDE SEQUENCE [LARGE SCALE GENOMIC DNA]</scope>
    <source>
        <strain evidence="9 10">HW T5.17</strain>
    </source>
</reference>
<feature type="transmembrane region" description="Helical" evidence="8">
    <location>
        <begin position="107"/>
        <end position="126"/>
    </location>
</feature>
<gene>
    <name evidence="9" type="ORF">ACELLULO517_25225</name>
</gene>
<dbReference type="Proteomes" id="UP000721844">
    <property type="component" value="Unassembled WGS sequence"/>
</dbReference>
<feature type="transmembrane region" description="Helical" evidence="8">
    <location>
        <begin position="213"/>
        <end position="237"/>
    </location>
</feature>
<evidence type="ECO:0000256" key="7">
    <source>
        <dbReference type="ARBA" id="ARBA00023136"/>
    </source>
</evidence>
<keyword evidence="2" id="KW-0813">Transport</keyword>
<evidence type="ECO:0000256" key="3">
    <source>
        <dbReference type="ARBA" id="ARBA00022475"/>
    </source>
</evidence>
<feature type="transmembrane region" description="Helical" evidence="8">
    <location>
        <begin position="249"/>
        <end position="268"/>
    </location>
</feature>
<evidence type="ECO:0000256" key="1">
    <source>
        <dbReference type="ARBA" id="ARBA00004651"/>
    </source>
</evidence>
<dbReference type="Pfam" id="PF02653">
    <property type="entry name" value="BPD_transp_2"/>
    <property type="match status" value="1"/>
</dbReference>
<evidence type="ECO:0000256" key="4">
    <source>
        <dbReference type="ARBA" id="ARBA00022519"/>
    </source>
</evidence>
<keyword evidence="6 8" id="KW-1133">Transmembrane helix</keyword>
<protein>
    <submittedName>
        <fullName evidence="9">ABC transporter permease</fullName>
    </submittedName>
</protein>
<feature type="transmembrane region" description="Helical" evidence="8">
    <location>
        <begin position="280"/>
        <end position="299"/>
    </location>
</feature>
<dbReference type="EMBL" id="JAESVA010000014">
    <property type="protein sequence ID" value="MCB8883575.1"/>
    <property type="molecule type" value="Genomic_DNA"/>
</dbReference>
<keyword evidence="3" id="KW-1003">Cell membrane</keyword>
<keyword evidence="4" id="KW-0997">Cell inner membrane</keyword>
<name>A0A964E6C5_9PROT</name>
<comment type="subcellular location">
    <subcellularLocation>
        <location evidence="1">Cell membrane</location>
        <topology evidence="1">Multi-pass membrane protein</topology>
    </subcellularLocation>
</comment>
<evidence type="ECO:0000313" key="10">
    <source>
        <dbReference type="Proteomes" id="UP000721844"/>
    </source>
</evidence>